<dbReference type="Pfam" id="PF17941">
    <property type="entry name" value="PP_kinase_C_1"/>
    <property type="match status" value="1"/>
</dbReference>
<proteinExistence type="inferred from homology"/>
<dbReference type="GO" id="GO:0009358">
    <property type="term" value="C:polyphosphate kinase complex"/>
    <property type="evidence" value="ECO:0007669"/>
    <property type="project" value="InterPro"/>
</dbReference>
<evidence type="ECO:0000256" key="6">
    <source>
        <dbReference type="RuleBase" id="RU003800"/>
    </source>
</evidence>
<dbReference type="PANTHER" id="PTHR30218:SF0">
    <property type="entry name" value="POLYPHOSPHATE KINASE"/>
    <property type="match status" value="1"/>
</dbReference>
<comment type="similarity">
    <text evidence="6">Belongs to the polyphosphate kinase 1 (PPK1) family.</text>
</comment>
<dbReference type="KEGG" id="lji:ELX58_03445"/>
<feature type="domain" description="Polyphosphate kinase middle" evidence="7">
    <location>
        <begin position="125"/>
        <end position="300"/>
    </location>
</feature>
<dbReference type="GO" id="GO:0008976">
    <property type="term" value="F:polyphosphate kinase activity"/>
    <property type="evidence" value="ECO:0007669"/>
    <property type="project" value="UniProtKB-EC"/>
</dbReference>
<dbReference type="InterPro" id="IPR041108">
    <property type="entry name" value="PP_kinase_C_1"/>
</dbReference>
<dbReference type="OrthoDB" id="9761456at2"/>
<dbReference type="GO" id="GO:0006799">
    <property type="term" value="P:polyphosphate biosynthetic process"/>
    <property type="evidence" value="ECO:0007669"/>
    <property type="project" value="InterPro"/>
</dbReference>
<keyword evidence="3" id="KW-0547">Nucleotide-binding</keyword>
<dbReference type="InterPro" id="IPR036832">
    <property type="entry name" value="PPK_N_dom_sf"/>
</dbReference>
<keyword evidence="5" id="KW-0067">ATP-binding</keyword>
<dbReference type="Proteomes" id="UP000294321">
    <property type="component" value="Chromosome"/>
</dbReference>
<dbReference type="RefSeq" id="WP_133441769.1">
    <property type="nucleotide sequence ID" value="NZ_CP034726.1"/>
</dbReference>
<dbReference type="Gene3D" id="1.20.58.310">
    <property type="entry name" value="Polyphosphate kinase N-terminal domain"/>
    <property type="match status" value="1"/>
</dbReference>
<dbReference type="PANTHER" id="PTHR30218">
    <property type="entry name" value="POLYPHOSPHATE KINASE"/>
    <property type="match status" value="1"/>
</dbReference>
<evidence type="ECO:0000256" key="5">
    <source>
        <dbReference type="ARBA" id="ARBA00022840"/>
    </source>
</evidence>
<evidence type="ECO:0000313" key="11">
    <source>
        <dbReference type="Proteomes" id="UP000294321"/>
    </source>
</evidence>
<evidence type="ECO:0000256" key="3">
    <source>
        <dbReference type="ARBA" id="ARBA00022741"/>
    </source>
</evidence>
<dbReference type="Pfam" id="PF13089">
    <property type="entry name" value="PP_kinase_N"/>
    <property type="match status" value="1"/>
</dbReference>
<feature type="domain" description="Polyphosphate kinase N-terminal" evidence="8">
    <location>
        <begin position="10"/>
        <end position="115"/>
    </location>
</feature>
<comment type="function">
    <text evidence="6">Catalyzes the reversible transfer of the terminal phosphate of ATP to form a long-chain polyphosphate (polyP).</text>
</comment>
<dbReference type="NCBIfam" id="TIGR03705">
    <property type="entry name" value="poly_P_kin"/>
    <property type="match status" value="1"/>
</dbReference>
<keyword evidence="2 6" id="KW-0808">Transferase</keyword>
<evidence type="ECO:0000256" key="1">
    <source>
        <dbReference type="ARBA" id="ARBA00022553"/>
    </source>
</evidence>
<keyword evidence="1 6" id="KW-0597">Phosphoprotein</keyword>
<evidence type="ECO:0000256" key="4">
    <source>
        <dbReference type="ARBA" id="ARBA00022777"/>
    </source>
</evidence>
<evidence type="ECO:0000256" key="2">
    <source>
        <dbReference type="ARBA" id="ARBA00022679"/>
    </source>
</evidence>
<evidence type="ECO:0000313" key="10">
    <source>
        <dbReference type="EMBL" id="QBP18208.1"/>
    </source>
</evidence>
<comment type="catalytic activity">
    <reaction evidence="6">
        <text>[phosphate](n) + ATP = [phosphate](n+1) + ADP</text>
        <dbReference type="Rhea" id="RHEA:19573"/>
        <dbReference type="Rhea" id="RHEA-COMP:9859"/>
        <dbReference type="Rhea" id="RHEA-COMP:14280"/>
        <dbReference type="ChEBI" id="CHEBI:16838"/>
        <dbReference type="ChEBI" id="CHEBI:30616"/>
        <dbReference type="ChEBI" id="CHEBI:456216"/>
        <dbReference type="EC" id="2.7.4.1"/>
    </reaction>
</comment>
<organism evidence="10 11">
    <name type="scientific">Acetilactobacillus jinshanensis</name>
    <dbReference type="NCBI Taxonomy" id="1720083"/>
    <lineage>
        <taxon>Bacteria</taxon>
        <taxon>Bacillati</taxon>
        <taxon>Bacillota</taxon>
        <taxon>Bacilli</taxon>
        <taxon>Lactobacillales</taxon>
        <taxon>Lactobacillaceae</taxon>
        <taxon>Acetilactobacillus</taxon>
    </lineage>
</organism>
<dbReference type="InterPro" id="IPR025198">
    <property type="entry name" value="PPK_N_dom"/>
</dbReference>
<dbReference type="Pfam" id="PF02503">
    <property type="entry name" value="PP_kinase"/>
    <property type="match status" value="1"/>
</dbReference>
<dbReference type="SUPFAM" id="SSF143724">
    <property type="entry name" value="PHP14-like"/>
    <property type="match status" value="1"/>
</dbReference>
<comment type="PTM">
    <text evidence="6">An intermediate of this reaction is the autophosphorylated ppk in which a phosphate is covalently linked to a histidine residue through a N-P bond.</text>
</comment>
<dbReference type="InterPro" id="IPR036830">
    <property type="entry name" value="PP_kinase_middle_dom_sf"/>
</dbReference>
<keyword evidence="11" id="KW-1185">Reference proteome</keyword>
<dbReference type="Gene3D" id="3.30.870.10">
    <property type="entry name" value="Endonuclease Chain A"/>
    <property type="match status" value="1"/>
</dbReference>
<feature type="domain" description="Polyphosphate kinase C-terminal" evidence="9">
    <location>
        <begin position="329"/>
        <end position="478"/>
    </location>
</feature>
<name>A0A4P6ZKM2_9LACO</name>
<evidence type="ECO:0000259" key="8">
    <source>
        <dbReference type="Pfam" id="PF13089"/>
    </source>
</evidence>
<keyword evidence="4 10" id="KW-0418">Kinase</keyword>
<dbReference type="InterPro" id="IPR024953">
    <property type="entry name" value="PP_kinase_middle"/>
</dbReference>
<protein>
    <recommendedName>
        <fullName evidence="6">Polyphosphate kinase</fullName>
        <ecNumber evidence="6">2.7.4.1</ecNumber>
    </recommendedName>
</protein>
<gene>
    <name evidence="10" type="primary">ppk1</name>
    <name evidence="10" type="ORF">ELX58_03445</name>
</gene>
<dbReference type="Gene3D" id="3.30.1840.10">
    <property type="entry name" value="Polyphosphate kinase middle domain"/>
    <property type="match status" value="1"/>
</dbReference>
<accession>A0A4P6ZKM2</accession>
<dbReference type="EC" id="2.7.4.1" evidence="6"/>
<sequence length="479" mass="56149">MLNLDQCRYYNNREVTWIDYDKRVLDEASNPVNPLLERARLLGITQNNLDSFIKVRAAKIIKRMHEWPNWRDASGLTFHDQLNAIRTHAHRLVKTQYHIWEKHMLPALAKHGIYLRHVKDLSPRQRRYADEYFQKQLYPVITPIAVDGTHPFPFIESGKTCMAILIRRPKDDKEYFAMIPIAFSFPRVIRLPFNHGNDFILQEDLIKNYLGQIFQGLNVRGSVCFRLTRDQDIAIDDRETKDLVYDVDNRLRKMRYGRPLRVEIEANANPKIMKFIQDHYKLADCDMYKVDGPVDLHFINEMVKKIRGHKNLMAKKYTPFFPDFLRKISIFKAIRKHDLFFHRPFDSFKPILVFLREAADDPKVISVKITLYRVSKHSPVIAALKRAAKNGKLVTVLIELKARGDEAANTKWALQLQQLGCHVIYGMKGLKVHCKLAMVVRREKGGVRRYMHMSTGNYNEKTAKHYVDMDLFTCNPEIG</sequence>
<evidence type="ECO:0000259" key="7">
    <source>
        <dbReference type="Pfam" id="PF02503"/>
    </source>
</evidence>
<dbReference type="GO" id="GO:0005524">
    <property type="term" value="F:ATP binding"/>
    <property type="evidence" value="ECO:0007669"/>
    <property type="project" value="UniProtKB-KW"/>
</dbReference>
<dbReference type="AlphaFoldDB" id="A0A4P6ZKM2"/>
<dbReference type="SUPFAM" id="SSF140356">
    <property type="entry name" value="PPK N-terminal domain-like"/>
    <property type="match status" value="1"/>
</dbReference>
<evidence type="ECO:0000259" key="9">
    <source>
        <dbReference type="Pfam" id="PF17941"/>
    </source>
</evidence>
<dbReference type="InterPro" id="IPR003414">
    <property type="entry name" value="PP_kinase"/>
</dbReference>
<dbReference type="EMBL" id="CP034726">
    <property type="protein sequence ID" value="QBP18208.1"/>
    <property type="molecule type" value="Genomic_DNA"/>
</dbReference>
<dbReference type="SUPFAM" id="SSF56024">
    <property type="entry name" value="Phospholipase D/nuclease"/>
    <property type="match status" value="1"/>
</dbReference>
<reference evidence="11" key="1">
    <citation type="submission" date="2018-12" db="EMBL/GenBank/DDBJ databases">
        <title>A new species of lactobacillus.</title>
        <authorList>
            <person name="Jian Y."/>
            <person name="Xin L."/>
            <person name="Hong Z.J."/>
            <person name="Ming L.Z."/>
            <person name="Hong X.Z."/>
        </authorList>
    </citation>
    <scope>NUCLEOTIDE SEQUENCE [LARGE SCALE GENOMIC DNA]</scope>
    <source>
        <strain evidence="11">HSLZ-75</strain>
    </source>
</reference>